<accession>A0A915CUQ5</accession>
<dbReference type="AlphaFoldDB" id="A0A915CUQ5"/>
<dbReference type="PANTHER" id="PTHR32046:SF11">
    <property type="entry name" value="IMMUNE-ASSOCIATED NUCLEOTIDE-BINDING PROTEIN 10-LIKE"/>
    <property type="match status" value="1"/>
</dbReference>
<protein>
    <submittedName>
        <fullName evidence="2">G domain-containing protein</fullName>
    </submittedName>
</protein>
<dbReference type="WBParaSite" id="jg12351">
    <property type="protein sequence ID" value="jg12351"/>
    <property type="gene ID" value="jg12351"/>
</dbReference>
<proteinExistence type="predicted"/>
<keyword evidence="1" id="KW-1185">Reference proteome</keyword>
<dbReference type="Proteomes" id="UP000887574">
    <property type="component" value="Unplaced"/>
</dbReference>
<dbReference type="InterPro" id="IPR027417">
    <property type="entry name" value="P-loop_NTPase"/>
</dbReference>
<evidence type="ECO:0000313" key="1">
    <source>
        <dbReference type="Proteomes" id="UP000887574"/>
    </source>
</evidence>
<dbReference type="SUPFAM" id="SSF52540">
    <property type="entry name" value="P-loop containing nucleoside triphosphate hydrolases"/>
    <property type="match status" value="1"/>
</dbReference>
<sequence length="382" mass="41989">MYQRKKGKGMVAVDLSSEIKKNGKYSIFLELRYVMPKSPPVSPILKSMHECTERNILFLSETGNGKSTFINAFKNYVTYPSFDDALKAARAGESMFLVPASFSISLNGKHQSVRVGDPDDKNENTTFGGGSATRASATYVFESSVGRLGLVDTPGMGDTEGLDKDKMNVANIVSHLSSIENIHCICILLKPNCHLHKSAVNNIVFCFTGSRGTQYQPGDTLDALKALLAEVEEKYGVKIALTDSTKYCLDNDSFRFLVHLLMASSTVRAIASAWLPTLLNQTVELNEARRIIEVVSPVLAKISQSIQSNLSALKMREEELQKIDIMQEGVADKLMVPVVTMEVRQLDHPRTVCAAGKHMTTVTGSDGEYERFIILFVTTSAT</sequence>
<evidence type="ECO:0000313" key="2">
    <source>
        <dbReference type="WBParaSite" id="jg12351"/>
    </source>
</evidence>
<dbReference type="PANTHER" id="PTHR32046">
    <property type="entry name" value="G DOMAIN-CONTAINING PROTEIN"/>
    <property type="match status" value="1"/>
</dbReference>
<dbReference type="Gene3D" id="3.40.50.300">
    <property type="entry name" value="P-loop containing nucleotide triphosphate hydrolases"/>
    <property type="match status" value="1"/>
</dbReference>
<reference evidence="2" key="1">
    <citation type="submission" date="2022-11" db="UniProtKB">
        <authorList>
            <consortium name="WormBaseParasite"/>
        </authorList>
    </citation>
    <scope>IDENTIFICATION</scope>
</reference>
<organism evidence="1 2">
    <name type="scientific">Ditylenchus dipsaci</name>
    <dbReference type="NCBI Taxonomy" id="166011"/>
    <lineage>
        <taxon>Eukaryota</taxon>
        <taxon>Metazoa</taxon>
        <taxon>Ecdysozoa</taxon>
        <taxon>Nematoda</taxon>
        <taxon>Chromadorea</taxon>
        <taxon>Rhabditida</taxon>
        <taxon>Tylenchina</taxon>
        <taxon>Tylenchomorpha</taxon>
        <taxon>Sphaerularioidea</taxon>
        <taxon>Anguinidae</taxon>
        <taxon>Anguininae</taxon>
        <taxon>Ditylenchus</taxon>
    </lineage>
</organism>
<name>A0A915CUQ5_9BILA</name>